<organism evidence="7 8">
    <name type="scientific">Mucilaginibacter hurinus</name>
    <dbReference type="NCBI Taxonomy" id="2201324"/>
    <lineage>
        <taxon>Bacteria</taxon>
        <taxon>Pseudomonadati</taxon>
        <taxon>Bacteroidota</taxon>
        <taxon>Sphingobacteriia</taxon>
        <taxon>Sphingobacteriales</taxon>
        <taxon>Sphingobacteriaceae</taxon>
        <taxon>Mucilaginibacter</taxon>
    </lineage>
</organism>
<dbReference type="PROSITE" id="PS50007">
    <property type="entry name" value="PIPLC_X_DOMAIN"/>
    <property type="match status" value="1"/>
</dbReference>
<evidence type="ECO:0000313" key="8">
    <source>
        <dbReference type="Proteomes" id="UP000253209"/>
    </source>
</evidence>
<reference evidence="7 8" key="1">
    <citation type="submission" date="2018-05" db="EMBL/GenBank/DDBJ databases">
        <title>Mucilaginibacter hurinus sp. nov., isolated from briquette warehouse soil.</title>
        <authorList>
            <person name="Choi L."/>
        </authorList>
    </citation>
    <scope>NUCLEOTIDE SEQUENCE [LARGE SCALE GENOMIC DNA]</scope>
    <source>
        <strain evidence="7 8">ZR32</strain>
    </source>
</reference>
<dbReference type="PANTHER" id="PTHR13593:SF113">
    <property type="entry name" value="SI:DKEY-266F7.9"/>
    <property type="match status" value="1"/>
</dbReference>
<proteinExistence type="predicted"/>
<dbReference type="GO" id="GO:0004436">
    <property type="term" value="F:phosphatidylinositol diacylglycerol-lyase activity"/>
    <property type="evidence" value="ECO:0007669"/>
    <property type="project" value="UniProtKB-EC"/>
</dbReference>
<dbReference type="PANTHER" id="PTHR13593">
    <property type="match status" value="1"/>
</dbReference>
<dbReference type="RefSeq" id="WP_114005029.1">
    <property type="nucleotide sequence ID" value="NZ_QGDC01000005.1"/>
</dbReference>
<evidence type="ECO:0000259" key="6">
    <source>
        <dbReference type="SMART" id="SM00148"/>
    </source>
</evidence>
<keyword evidence="8" id="KW-1185">Reference proteome</keyword>
<dbReference type="Proteomes" id="UP000253209">
    <property type="component" value="Unassembled WGS sequence"/>
</dbReference>
<name>A0A367GPT1_9SPHI</name>
<dbReference type="SMART" id="SM00148">
    <property type="entry name" value="PLCXc"/>
    <property type="match status" value="1"/>
</dbReference>
<evidence type="ECO:0000256" key="5">
    <source>
        <dbReference type="ARBA" id="ARBA00030782"/>
    </source>
</evidence>
<protein>
    <recommendedName>
        <fullName evidence="3">1-phosphatidylinositol phosphodiesterase</fullName>
        <ecNumber evidence="2">4.6.1.13</ecNumber>
    </recommendedName>
    <alternativeName>
        <fullName evidence="4">Phosphatidylinositol diacylglycerol-lyase</fullName>
    </alternativeName>
    <alternativeName>
        <fullName evidence="5">Phosphatidylinositol-specific phospholipase C</fullName>
    </alternativeName>
</protein>
<dbReference type="EMBL" id="QGDC01000005">
    <property type="protein sequence ID" value="RCH54703.1"/>
    <property type="molecule type" value="Genomic_DNA"/>
</dbReference>
<dbReference type="AlphaFoldDB" id="A0A367GPT1"/>
<dbReference type="Pfam" id="PF26146">
    <property type="entry name" value="PI-PLC_X"/>
    <property type="match status" value="1"/>
</dbReference>
<evidence type="ECO:0000313" key="7">
    <source>
        <dbReference type="EMBL" id="RCH54703.1"/>
    </source>
</evidence>
<comment type="catalytic activity">
    <reaction evidence="1">
        <text>a 1,2-diacyl-sn-glycero-3-phospho-(1D-myo-inositol) = 1D-myo-inositol 1,2-cyclic phosphate + a 1,2-diacyl-sn-glycerol</text>
        <dbReference type="Rhea" id="RHEA:17093"/>
        <dbReference type="ChEBI" id="CHEBI:17815"/>
        <dbReference type="ChEBI" id="CHEBI:57880"/>
        <dbReference type="ChEBI" id="CHEBI:58484"/>
        <dbReference type="EC" id="4.6.1.13"/>
    </reaction>
</comment>
<dbReference type="SUPFAM" id="SSF51695">
    <property type="entry name" value="PLC-like phosphodiesterases"/>
    <property type="match status" value="1"/>
</dbReference>
<dbReference type="OrthoDB" id="2079904at2"/>
<gene>
    <name evidence="7" type="ORF">DJ568_09425</name>
</gene>
<evidence type="ECO:0000256" key="2">
    <source>
        <dbReference type="ARBA" id="ARBA00012581"/>
    </source>
</evidence>
<evidence type="ECO:0000256" key="1">
    <source>
        <dbReference type="ARBA" id="ARBA00001316"/>
    </source>
</evidence>
<evidence type="ECO:0000256" key="4">
    <source>
        <dbReference type="ARBA" id="ARBA00030474"/>
    </source>
</evidence>
<dbReference type="GO" id="GO:0006629">
    <property type="term" value="P:lipid metabolic process"/>
    <property type="evidence" value="ECO:0007669"/>
    <property type="project" value="InterPro"/>
</dbReference>
<feature type="domain" description="Phosphatidylinositol-specific phospholipase C X" evidence="6">
    <location>
        <begin position="339"/>
        <end position="501"/>
    </location>
</feature>
<dbReference type="SUPFAM" id="SSF89372">
    <property type="entry name" value="Fucose-specific lectin"/>
    <property type="match status" value="1"/>
</dbReference>
<dbReference type="InterPro" id="IPR051057">
    <property type="entry name" value="PI-PLC_domain"/>
</dbReference>
<dbReference type="InterPro" id="IPR017946">
    <property type="entry name" value="PLC-like_Pdiesterase_TIM-brl"/>
</dbReference>
<dbReference type="EC" id="4.6.1.13" evidence="2"/>
<sequence length="660" mass="72984">MVNSLIKQALITTILTIIVKAGLAQSLAFSYPANYLPDVSTDRALDITNFKGGFFVTWKNAGASGNVNVCYLGKQYESKFIEQRQGVDAQTAFAPAFTSMNNRLYTLWINTDGGLNYIVNKNDTAFNVSDIRTCSFNTNIKLHDGITAAAVGNKLIIASRANDKNSVVYAVLQPNADGTLGASGIIKVPNVTSDNYPFIVGNGPKTARLLFKGYKDTGIYYADFDIQANTWTGKSPLLKSQTEVSPAVYKVLQSNELFYVWNGPKKDNNLYYAYDLDGDRRVTATALPGYFATALPVSICSVDDRKFILSYVGEDGKLYISYFTDYNPANWMETELMTTKADKTLKDIVIPGSHDAGLSVLNGVGGMQSGPINECNTLTQKLSVGQQLNAGLRMFDIRVGTHKNAFYTKHCSSDCMEDSFGGAYGEKLADILTATKAFLEKNKKEIVIMTLSHFCERETPMKKLSDTIFTVLGNHLYYEPSKDVSQIKLSELAGKAIVTFEGYALPDKLIDSSSMAKKSKAFLNIRREYAATNKMANLLLKQNTFFSGLAKDINQNDLVRLDWQLTQSPDEAAMICNDFESKKPGLLINSAMLLTNMVKKYKSIIDHSIMGNKFISKSVNDWINAGVITKTNKPNILYVDVAGSWITDYCIELNKSKIYN</sequence>
<dbReference type="GO" id="GO:0008081">
    <property type="term" value="F:phosphoric diester hydrolase activity"/>
    <property type="evidence" value="ECO:0007669"/>
    <property type="project" value="InterPro"/>
</dbReference>
<accession>A0A367GPT1</accession>
<evidence type="ECO:0000256" key="3">
    <source>
        <dbReference type="ARBA" id="ARBA00019758"/>
    </source>
</evidence>
<dbReference type="Gene3D" id="3.20.20.190">
    <property type="entry name" value="Phosphatidylinositol (PI) phosphodiesterase"/>
    <property type="match status" value="1"/>
</dbReference>
<comment type="caution">
    <text evidence="7">The sequence shown here is derived from an EMBL/GenBank/DDBJ whole genome shotgun (WGS) entry which is preliminary data.</text>
</comment>
<dbReference type="InterPro" id="IPR000909">
    <property type="entry name" value="PLipase_C_PInositol-sp_X_dom"/>
</dbReference>